<evidence type="ECO:0000256" key="5">
    <source>
        <dbReference type="ARBA" id="ARBA00023163"/>
    </source>
</evidence>
<evidence type="ECO:0000259" key="8">
    <source>
        <dbReference type="PROSITE" id="PS50090"/>
    </source>
</evidence>
<evidence type="ECO:0000259" key="9">
    <source>
        <dbReference type="PROSITE" id="PS51294"/>
    </source>
</evidence>
<accession>A0ABM2ZIU8</accession>
<dbReference type="RefSeq" id="XP_040942584.1">
    <property type="nucleotide sequence ID" value="XM_041086650.1"/>
</dbReference>
<evidence type="ECO:0000256" key="3">
    <source>
        <dbReference type="ARBA" id="ARBA00023015"/>
    </source>
</evidence>
<dbReference type="SUPFAM" id="SSF46689">
    <property type="entry name" value="Homeodomain-like"/>
    <property type="match status" value="1"/>
</dbReference>
<dbReference type="Pfam" id="PF00249">
    <property type="entry name" value="Myb_DNA-binding"/>
    <property type="match status" value="1"/>
</dbReference>
<keyword evidence="5" id="KW-0804">Transcription</keyword>
<feature type="domain" description="Myb-like" evidence="8">
    <location>
        <begin position="5"/>
        <end position="55"/>
    </location>
</feature>
<keyword evidence="10" id="KW-1185">Reference proteome</keyword>
<feature type="region of interest" description="Disordered" evidence="7">
    <location>
        <begin position="95"/>
        <end position="118"/>
    </location>
</feature>
<reference evidence="10" key="1">
    <citation type="journal article" date="2020" name="Nat. Genet.">
        <title>Genomic diversifications of five Gossypium allopolyploid species and their impact on cotton improvement.</title>
        <authorList>
            <person name="Chen Z.J."/>
            <person name="Sreedasyam A."/>
            <person name="Ando A."/>
            <person name="Song Q."/>
            <person name="De Santiago L.M."/>
            <person name="Hulse-Kemp A.M."/>
            <person name="Ding M."/>
            <person name="Ye W."/>
            <person name="Kirkbride R.C."/>
            <person name="Jenkins J."/>
            <person name="Plott C."/>
            <person name="Lovell J."/>
            <person name="Lin Y.M."/>
            <person name="Vaughn R."/>
            <person name="Liu B."/>
            <person name="Simpson S."/>
            <person name="Scheffler B.E."/>
            <person name="Wen L."/>
            <person name="Saski C.A."/>
            <person name="Grover C.E."/>
            <person name="Hu G."/>
            <person name="Conover J.L."/>
            <person name="Carlson J.W."/>
            <person name="Shu S."/>
            <person name="Boston L.B."/>
            <person name="Williams M."/>
            <person name="Peterson D.G."/>
            <person name="McGee K."/>
            <person name="Jones D.C."/>
            <person name="Wendel J.F."/>
            <person name="Stelly D.M."/>
            <person name="Grimwood J."/>
            <person name="Schmutz J."/>
        </authorList>
    </citation>
    <scope>NUCLEOTIDE SEQUENCE [LARGE SCALE GENOMIC DNA]</scope>
    <source>
        <strain evidence="10">cv. TM-1</strain>
    </source>
</reference>
<feature type="domain" description="HTH myb-type" evidence="9">
    <location>
        <begin position="5"/>
        <end position="59"/>
    </location>
</feature>
<evidence type="ECO:0000256" key="4">
    <source>
        <dbReference type="ARBA" id="ARBA00023125"/>
    </source>
</evidence>
<sequence length="175" mass="19795">MNYLRPNLKRGNFTKEEDETIITLHESLGNRWSAIAAMLPGRTDNEIKNHWHTNLKKHAKHKPSTTKLHDKYTNNQNLNDDHLQINPIIPPLILESSPPPPLSTNTQSSFTTTDNSVESTKADSVSDFWSEPFLLDILSDDLPTMGASAGFEFDLLDGEILSPFGFYDHLEPFSF</sequence>
<evidence type="ECO:0000313" key="11">
    <source>
        <dbReference type="RefSeq" id="XP_040942584.1"/>
    </source>
</evidence>
<keyword evidence="4" id="KW-0238">DNA-binding</keyword>
<dbReference type="InterPro" id="IPR017930">
    <property type="entry name" value="Myb_dom"/>
</dbReference>
<protein>
    <submittedName>
        <fullName evidence="11">Transcription factor MYB30</fullName>
    </submittedName>
</protein>
<dbReference type="PANTHER" id="PTHR47997">
    <property type="entry name" value="MYB DOMAIN PROTEIN 55"/>
    <property type="match status" value="1"/>
</dbReference>
<dbReference type="PROSITE" id="PS50090">
    <property type="entry name" value="MYB_LIKE"/>
    <property type="match status" value="1"/>
</dbReference>
<dbReference type="SMART" id="SM00717">
    <property type="entry name" value="SANT"/>
    <property type="match status" value="1"/>
</dbReference>
<organism evidence="10 11">
    <name type="scientific">Gossypium hirsutum</name>
    <name type="common">Upland cotton</name>
    <name type="synonym">Gossypium mexicanum</name>
    <dbReference type="NCBI Taxonomy" id="3635"/>
    <lineage>
        <taxon>Eukaryota</taxon>
        <taxon>Viridiplantae</taxon>
        <taxon>Streptophyta</taxon>
        <taxon>Embryophyta</taxon>
        <taxon>Tracheophyta</taxon>
        <taxon>Spermatophyta</taxon>
        <taxon>Magnoliopsida</taxon>
        <taxon>eudicotyledons</taxon>
        <taxon>Gunneridae</taxon>
        <taxon>Pentapetalae</taxon>
        <taxon>rosids</taxon>
        <taxon>malvids</taxon>
        <taxon>Malvales</taxon>
        <taxon>Malvaceae</taxon>
        <taxon>Malvoideae</taxon>
        <taxon>Gossypium</taxon>
    </lineage>
</organism>
<reference evidence="11" key="2">
    <citation type="submission" date="2025-08" db="UniProtKB">
        <authorList>
            <consortium name="RefSeq"/>
        </authorList>
    </citation>
    <scope>IDENTIFICATION</scope>
</reference>
<dbReference type="PANTHER" id="PTHR47997:SF28">
    <property type="entry name" value="TRANSCRIPTION FACTOR MYB15-LIKE"/>
    <property type="match status" value="1"/>
</dbReference>
<keyword evidence="3" id="KW-0805">Transcription regulation</keyword>
<evidence type="ECO:0000256" key="7">
    <source>
        <dbReference type="SAM" id="MobiDB-lite"/>
    </source>
</evidence>
<name>A0ABM2ZIU8_GOSHI</name>
<evidence type="ECO:0000256" key="2">
    <source>
        <dbReference type="ARBA" id="ARBA00022737"/>
    </source>
</evidence>
<comment type="subcellular location">
    <subcellularLocation>
        <location evidence="1">Nucleus</location>
    </subcellularLocation>
</comment>
<dbReference type="InterPro" id="IPR009057">
    <property type="entry name" value="Homeodomain-like_sf"/>
</dbReference>
<dbReference type="PROSITE" id="PS51294">
    <property type="entry name" value="HTH_MYB"/>
    <property type="match status" value="1"/>
</dbReference>
<gene>
    <name evidence="11" type="primary">LOC121213697</name>
</gene>
<feature type="compositionally biased region" description="Polar residues" evidence="7">
    <location>
        <begin position="104"/>
        <end position="118"/>
    </location>
</feature>
<dbReference type="GeneID" id="121213697"/>
<dbReference type="Proteomes" id="UP000818029">
    <property type="component" value="Chromosome D01"/>
</dbReference>
<dbReference type="Gene3D" id="1.10.10.60">
    <property type="entry name" value="Homeodomain-like"/>
    <property type="match status" value="1"/>
</dbReference>
<dbReference type="InterPro" id="IPR051953">
    <property type="entry name" value="Plant_SW-associated_TFs"/>
</dbReference>
<dbReference type="CDD" id="cd00167">
    <property type="entry name" value="SANT"/>
    <property type="match status" value="1"/>
</dbReference>
<evidence type="ECO:0000256" key="6">
    <source>
        <dbReference type="ARBA" id="ARBA00023242"/>
    </source>
</evidence>
<dbReference type="InterPro" id="IPR001005">
    <property type="entry name" value="SANT/Myb"/>
</dbReference>
<evidence type="ECO:0000313" key="10">
    <source>
        <dbReference type="Proteomes" id="UP000818029"/>
    </source>
</evidence>
<evidence type="ECO:0000256" key="1">
    <source>
        <dbReference type="ARBA" id="ARBA00004123"/>
    </source>
</evidence>
<keyword evidence="6" id="KW-0539">Nucleus</keyword>
<proteinExistence type="predicted"/>
<keyword evidence="2" id="KW-0677">Repeat</keyword>